<dbReference type="SMART" id="SM00591">
    <property type="entry name" value="RWD"/>
    <property type="match status" value="1"/>
</dbReference>
<organism evidence="3 4">
    <name type="scientific">Nothobranchius furzeri</name>
    <name type="common">Turquoise killifish</name>
    <dbReference type="NCBI Taxonomy" id="105023"/>
    <lineage>
        <taxon>Eukaryota</taxon>
        <taxon>Metazoa</taxon>
        <taxon>Chordata</taxon>
        <taxon>Craniata</taxon>
        <taxon>Vertebrata</taxon>
        <taxon>Euteleostomi</taxon>
        <taxon>Actinopterygii</taxon>
        <taxon>Neopterygii</taxon>
        <taxon>Teleostei</taxon>
        <taxon>Neoteleostei</taxon>
        <taxon>Acanthomorphata</taxon>
        <taxon>Ovalentaria</taxon>
        <taxon>Atherinomorphae</taxon>
        <taxon>Cyprinodontiformes</taxon>
        <taxon>Nothobranchiidae</taxon>
        <taxon>Nothobranchius</taxon>
    </lineage>
</organism>
<dbReference type="InterPro" id="IPR016135">
    <property type="entry name" value="UBQ-conjugating_enzyme/RWD"/>
</dbReference>
<evidence type="ECO:0000256" key="1">
    <source>
        <dbReference type="SAM" id="MobiDB-lite"/>
    </source>
</evidence>
<dbReference type="Ensembl" id="ENSNFUT00015041607.1">
    <property type="protein sequence ID" value="ENSNFUP00015039856.1"/>
    <property type="gene ID" value="ENSNFUG00015019195.1"/>
</dbReference>
<evidence type="ECO:0000259" key="2">
    <source>
        <dbReference type="PROSITE" id="PS50908"/>
    </source>
</evidence>
<feature type="region of interest" description="Disordered" evidence="1">
    <location>
        <begin position="130"/>
        <end position="153"/>
    </location>
</feature>
<reference evidence="3" key="3">
    <citation type="submission" date="2025-09" db="UniProtKB">
        <authorList>
            <consortium name="Ensembl"/>
        </authorList>
    </citation>
    <scope>IDENTIFICATION</scope>
</reference>
<dbReference type="Proteomes" id="UP000694548">
    <property type="component" value="Chromosome sgr10"/>
</dbReference>
<dbReference type="InterPro" id="IPR042770">
    <property type="entry name" value="RWDD4"/>
</dbReference>
<dbReference type="PANTHER" id="PTHR21275">
    <property type="entry name" value="RWD DOMAIN-CONTAINING PROTEIN 4"/>
    <property type="match status" value="1"/>
</dbReference>
<dbReference type="Pfam" id="PF05773">
    <property type="entry name" value="RWD"/>
    <property type="match status" value="1"/>
</dbReference>
<sequence>MTANEDQEMELEALRSIYEGDECFKEISPVSFQFRVGDLEDIKAFILDIAWPETYPETAPQISLDAFFNNRISAETKELILSKLEQQVEANLGTAMMYTLFEWAKEHQEVLMENHRPVVTSVMVTASSELTAPSSTAKRKEKKEQLTKAQKRRMVNRTDHKGELPRGWNWVDVIKVAAVSPFSTRWWNRFSLTGCSLFLFFVSHMTPAPDPTPACKSKAVRSSFVSCRSCGLSTLPALGVFCVSTLAKSDRRKG</sequence>
<dbReference type="InterPro" id="IPR006575">
    <property type="entry name" value="RWD_dom"/>
</dbReference>
<proteinExistence type="predicted"/>
<reference evidence="3" key="1">
    <citation type="submission" date="2014-08" db="EMBL/GenBank/DDBJ databases">
        <authorList>
            <person name="Senf B."/>
            <person name="Petzold A."/>
            <person name="Downie B.R."/>
            <person name="Koch P."/>
            <person name="Platzer M."/>
        </authorList>
    </citation>
    <scope>NUCLEOTIDE SEQUENCE [LARGE SCALE GENOMIC DNA]</scope>
    <source>
        <strain evidence="3">GRZ</strain>
    </source>
</reference>
<reference evidence="3" key="2">
    <citation type="submission" date="2025-08" db="UniProtKB">
        <authorList>
            <consortium name="Ensembl"/>
        </authorList>
    </citation>
    <scope>IDENTIFICATION</scope>
</reference>
<dbReference type="AlphaFoldDB" id="A0A8C6P818"/>
<protein>
    <submittedName>
        <fullName evidence="3">RWD domain containing 4</fullName>
    </submittedName>
</protein>
<evidence type="ECO:0000313" key="4">
    <source>
        <dbReference type="Proteomes" id="UP000694548"/>
    </source>
</evidence>
<dbReference type="PANTHER" id="PTHR21275:SF1">
    <property type="entry name" value="RWD DOMAIN-CONTAINING PROTEIN 4"/>
    <property type="match status" value="1"/>
</dbReference>
<keyword evidence="4" id="KW-1185">Reference proteome</keyword>
<gene>
    <name evidence="3" type="primary">RWDD4</name>
</gene>
<dbReference type="PROSITE" id="PS50908">
    <property type="entry name" value="RWD"/>
    <property type="match status" value="1"/>
</dbReference>
<evidence type="ECO:0000313" key="3">
    <source>
        <dbReference type="Ensembl" id="ENSNFUP00015039856.1"/>
    </source>
</evidence>
<feature type="domain" description="RWD" evidence="2">
    <location>
        <begin position="9"/>
        <end position="111"/>
    </location>
</feature>
<dbReference type="CDD" id="cd23817">
    <property type="entry name" value="RWD-RWDD4"/>
    <property type="match status" value="1"/>
</dbReference>
<accession>A0A8C6P818</accession>
<dbReference type="Gene3D" id="3.10.110.10">
    <property type="entry name" value="Ubiquitin Conjugating Enzyme"/>
    <property type="match status" value="1"/>
</dbReference>
<name>A0A8C6P818_NOTFU</name>
<dbReference type="SUPFAM" id="SSF54495">
    <property type="entry name" value="UBC-like"/>
    <property type="match status" value="1"/>
</dbReference>
<dbReference type="GeneTree" id="ENSGT00390000015545"/>